<sequence length="1136" mass="119272">MAGGPRREGPGRLAGIPIGKGSRHGGPRSPEEGVGLGRPLEADAQARWTPRRSPTCCPEPARPLTASPGRPSCSPARSSRRAPDAESCGSGSGVPGLRGRRVAGARRISAPAEPRRAGPRGPRLPSSRLRRGSCSGPGALRLRTFHSSFHAPSPAQPPIGSAKSDVTSSSPSRPRPSPARDQPERATGAPLPLEAGTHSSFYLLLGRLRVFVAQQYRGRDQTYKKGTRNPVKDRADLKSDSQPAQVRPGQARGEHALRPWSGRALRALAARFPLPSESGRGLCTGTGAGGARLLLGHTATGGTPEDETAETLSPDSRRQAEALEAGTRGERGGQRPWPRHSPCGPAGCEREAGRPGLAQIPQMEGLLGLEALGLWGMEWLIPVAAAHPPLPGPGSDRLPSEWSGGVPRNPRGAVGLGELCANNPGEDARAPGSLARGPLWACTAGARGARTRGPGVPAAGPRRASRFVASCCPLVSADPIRLPGGRAGARRRERAGPAAGVAASPDRSRLALERSPRPLQSLGLRLGGRARRGGRPRADRDRPPPRAQGRRGRGSERPEREARRGFDPAALCRRVRGGPEAPGAEPLPGGGGASAARGSGATPARGSRGSGLPSRVRSSVEGRRPDAPGVVRPESPTRARRRDGDGRRRVQSPAGAPGRLRRACSPWRSRRVLPSSGRAGREARVLADLTALASLEIQPRRPVPAFRTLSPFPSCLCPAGLGPGQLRLPFLCLRPSAPYDRRPAARFLQRFLRGFARGALPSRDGPRSPADGPVAAPSARVAGRAPPRGVRSGHRRPAARRKRAPRGLRGGASGPSPQGAPSVPAAQGGGGAGITHAQPPLQTPRETQTAAARPLRLFPIWGSSICVRVRLVRAPIGWWPRPSSEWPTERAPRFSSRPTVGRWVELRAFVGPRASGDEPKDARARPRSAANGCFGGRVVAGRGVGARRAEVMASTGQPVGRVLSACRAPSRNPLRLREAPARVSAGHVGATARRRRVTAARPVALSAAPRRSGPHLPAPGPEARPCGWARSFGQSRRCAPPGRAAVGLARGRRVRFSAARCSRRVCAVTRRGESPGPWLQAGVGGTRAPAAGLAAVAATVPHPRLRPPESRVRGPSSWSLEFPCPEVDFTGDQHQE</sequence>
<protein>
    <submittedName>
        <fullName evidence="3">Collagen alpha-1(I) chain-like</fullName>
    </submittedName>
</protein>
<proteinExistence type="predicted"/>
<feature type="compositionally biased region" description="Low complexity" evidence="1">
    <location>
        <begin position="594"/>
        <end position="611"/>
    </location>
</feature>
<feature type="compositionally biased region" description="Basic and acidic residues" evidence="1">
    <location>
        <begin position="553"/>
        <end position="566"/>
    </location>
</feature>
<dbReference type="Proteomes" id="UP000248482">
    <property type="component" value="Unplaced"/>
</dbReference>
<feature type="compositionally biased region" description="Basic and acidic residues" evidence="1">
    <location>
        <begin position="315"/>
        <end position="333"/>
    </location>
</feature>
<evidence type="ECO:0000313" key="3">
    <source>
        <dbReference type="RefSeq" id="XP_022346428.1"/>
    </source>
</evidence>
<feature type="compositionally biased region" description="Low complexity" evidence="1">
    <location>
        <begin position="66"/>
        <end position="77"/>
    </location>
</feature>
<organism evidence="2 3">
    <name type="scientific">Enhydra lutris kenyoni</name>
    <name type="common">northern sea otter</name>
    <dbReference type="NCBI Taxonomy" id="391180"/>
    <lineage>
        <taxon>Eukaryota</taxon>
        <taxon>Metazoa</taxon>
        <taxon>Chordata</taxon>
        <taxon>Craniata</taxon>
        <taxon>Vertebrata</taxon>
        <taxon>Euteleostomi</taxon>
        <taxon>Mammalia</taxon>
        <taxon>Eutheria</taxon>
        <taxon>Laurasiatheria</taxon>
        <taxon>Carnivora</taxon>
        <taxon>Caniformia</taxon>
        <taxon>Musteloidea</taxon>
        <taxon>Mustelidae</taxon>
        <taxon>Lutrinae</taxon>
        <taxon>Enhydra</taxon>
    </lineage>
</organism>
<feature type="region of interest" description="Disordered" evidence="1">
    <location>
        <begin position="1004"/>
        <end position="1024"/>
    </location>
</feature>
<feature type="compositionally biased region" description="Basic and acidic residues" evidence="1">
    <location>
        <begin position="1"/>
        <end position="10"/>
    </location>
</feature>
<reference evidence="3" key="1">
    <citation type="submission" date="2025-08" db="UniProtKB">
        <authorList>
            <consortium name="RefSeq"/>
        </authorList>
    </citation>
    <scope>IDENTIFICATION</scope>
    <source>
        <tissue evidence="3">Blood</tissue>
    </source>
</reference>
<feature type="compositionally biased region" description="Basic and acidic residues" evidence="1">
    <location>
        <begin position="230"/>
        <end position="239"/>
    </location>
</feature>
<feature type="region of interest" description="Disordered" evidence="1">
    <location>
        <begin position="1"/>
        <end position="193"/>
    </location>
</feature>
<dbReference type="STRING" id="391180.A0A2Y9ICS0"/>
<dbReference type="AlphaFoldDB" id="A0A2Y9ICS0"/>
<feature type="region of interest" description="Disordered" evidence="1">
    <location>
        <begin position="294"/>
        <end position="350"/>
    </location>
</feature>
<feature type="compositionally biased region" description="Basic and acidic residues" evidence="1">
    <location>
        <begin position="506"/>
        <end position="516"/>
    </location>
</feature>
<name>A0A2Y9ICS0_ENHLU</name>
<gene>
    <name evidence="3" type="primary">LOC111138817</name>
</gene>
<feature type="compositionally biased region" description="Low complexity" evidence="1">
    <location>
        <begin position="294"/>
        <end position="303"/>
    </location>
</feature>
<feature type="region of interest" description="Disordered" evidence="1">
    <location>
        <begin position="221"/>
        <end position="254"/>
    </location>
</feature>
<feature type="region of interest" description="Disordered" evidence="1">
    <location>
        <begin position="479"/>
        <end position="680"/>
    </location>
</feature>
<feature type="compositionally biased region" description="Low complexity" evidence="1">
    <location>
        <begin position="814"/>
        <end position="826"/>
    </location>
</feature>
<keyword evidence="2" id="KW-1185">Reference proteome</keyword>
<evidence type="ECO:0000313" key="2">
    <source>
        <dbReference type="Proteomes" id="UP000248482"/>
    </source>
</evidence>
<dbReference type="GeneID" id="111138817"/>
<evidence type="ECO:0000256" key="1">
    <source>
        <dbReference type="SAM" id="MobiDB-lite"/>
    </source>
</evidence>
<dbReference type="RefSeq" id="XP_022346428.1">
    <property type="nucleotide sequence ID" value="XM_022490720.1"/>
</dbReference>
<feature type="compositionally biased region" description="Basic residues" evidence="1">
    <location>
        <begin position="791"/>
        <end position="806"/>
    </location>
</feature>
<dbReference type="KEGG" id="elk:111138817"/>
<accession>A0A2Y9ICS0</accession>
<feature type="region of interest" description="Disordered" evidence="1">
    <location>
        <begin position="758"/>
        <end position="849"/>
    </location>
</feature>
<feature type="compositionally biased region" description="Low complexity" evidence="1">
    <location>
        <begin position="578"/>
        <end position="587"/>
    </location>
</feature>
<feature type="compositionally biased region" description="Low complexity" evidence="1">
    <location>
        <begin position="119"/>
        <end position="138"/>
    </location>
</feature>